<evidence type="ECO:0000256" key="1">
    <source>
        <dbReference type="SAM" id="MobiDB-lite"/>
    </source>
</evidence>
<evidence type="ECO:0000313" key="2">
    <source>
        <dbReference type="EMBL" id="KAK8050675.1"/>
    </source>
</evidence>
<gene>
    <name evidence="2" type="ORF">PG994_012405</name>
</gene>
<protein>
    <submittedName>
        <fullName evidence="2">Uncharacterized protein</fullName>
    </submittedName>
</protein>
<accession>A0ABR1TXU4</accession>
<proteinExistence type="predicted"/>
<reference evidence="2 3" key="1">
    <citation type="submission" date="2023-01" db="EMBL/GenBank/DDBJ databases">
        <title>Analysis of 21 Apiospora genomes using comparative genomics revels a genus with tremendous synthesis potential of carbohydrate active enzymes and secondary metabolites.</title>
        <authorList>
            <person name="Sorensen T."/>
        </authorList>
    </citation>
    <scope>NUCLEOTIDE SEQUENCE [LARGE SCALE GENOMIC DNA]</scope>
    <source>
        <strain evidence="2 3">CBS 135458</strain>
    </source>
</reference>
<sequence length="180" mass="20172">MAPPERAPRKSLSDPDGDVDAATTVVDVTSLAPPKLNDTSIETMNNIASLRYSFEDIRVEKQQDHADKLADLEERFTQRFEGEQHKRETHVRELLERLERAITKKMACEEAMVQVVASMKQDTEAFQLAISSVYAERLQQCQEGAAMAEQAQAQAQAQAGGIPLMQGEQKVRARVEKLME</sequence>
<name>A0ABR1TXU4_9PEZI</name>
<keyword evidence="3" id="KW-1185">Reference proteome</keyword>
<dbReference type="RefSeq" id="XP_066712924.1">
    <property type="nucleotide sequence ID" value="XM_066863814.1"/>
</dbReference>
<dbReference type="EMBL" id="JAQQWL010000011">
    <property type="protein sequence ID" value="KAK8050675.1"/>
    <property type="molecule type" value="Genomic_DNA"/>
</dbReference>
<dbReference type="Proteomes" id="UP001480595">
    <property type="component" value="Unassembled WGS sequence"/>
</dbReference>
<feature type="region of interest" description="Disordered" evidence="1">
    <location>
        <begin position="1"/>
        <end position="26"/>
    </location>
</feature>
<dbReference type="GeneID" id="92096877"/>
<comment type="caution">
    <text evidence="2">The sequence shown here is derived from an EMBL/GenBank/DDBJ whole genome shotgun (WGS) entry which is preliminary data.</text>
</comment>
<evidence type="ECO:0000313" key="3">
    <source>
        <dbReference type="Proteomes" id="UP001480595"/>
    </source>
</evidence>
<organism evidence="2 3">
    <name type="scientific">Apiospora phragmitis</name>
    <dbReference type="NCBI Taxonomy" id="2905665"/>
    <lineage>
        <taxon>Eukaryota</taxon>
        <taxon>Fungi</taxon>
        <taxon>Dikarya</taxon>
        <taxon>Ascomycota</taxon>
        <taxon>Pezizomycotina</taxon>
        <taxon>Sordariomycetes</taxon>
        <taxon>Xylariomycetidae</taxon>
        <taxon>Amphisphaeriales</taxon>
        <taxon>Apiosporaceae</taxon>
        <taxon>Apiospora</taxon>
    </lineage>
</organism>
<feature type="compositionally biased region" description="Basic and acidic residues" evidence="1">
    <location>
        <begin position="1"/>
        <end position="13"/>
    </location>
</feature>